<evidence type="ECO:0000313" key="3">
    <source>
        <dbReference type="Proteomes" id="UP000550354"/>
    </source>
</evidence>
<feature type="transmembrane region" description="Helical" evidence="1">
    <location>
        <begin position="358"/>
        <end position="379"/>
    </location>
</feature>
<protein>
    <recommendedName>
        <fullName evidence="4">Integral membrane protein</fullName>
    </recommendedName>
</protein>
<dbReference type="RefSeq" id="WP_181755193.1">
    <property type="nucleotide sequence ID" value="NZ_JACEOG010000001.1"/>
</dbReference>
<evidence type="ECO:0000313" key="2">
    <source>
        <dbReference type="EMBL" id="MBA4608390.1"/>
    </source>
</evidence>
<feature type="transmembrane region" description="Helical" evidence="1">
    <location>
        <begin position="268"/>
        <end position="288"/>
    </location>
</feature>
<feature type="transmembrane region" description="Helical" evidence="1">
    <location>
        <begin position="167"/>
        <end position="193"/>
    </location>
</feature>
<feature type="transmembrane region" description="Helical" evidence="1">
    <location>
        <begin position="124"/>
        <end position="147"/>
    </location>
</feature>
<dbReference type="InterPro" id="IPR029058">
    <property type="entry name" value="AB_hydrolase_fold"/>
</dbReference>
<feature type="transmembrane region" description="Helical" evidence="1">
    <location>
        <begin position="386"/>
        <end position="402"/>
    </location>
</feature>
<gene>
    <name evidence="2" type="ORF">H1W00_07870</name>
</gene>
<reference evidence="2 3" key="1">
    <citation type="submission" date="2020-07" db="EMBL/GenBank/DDBJ databases">
        <title>Draft genome and description of Aeromicrobium phoceense strain Marseille-Q0843 isolated from healthy skin swab.</title>
        <authorList>
            <person name="Boxberger M."/>
            <person name="La Scola B."/>
        </authorList>
    </citation>
    <scope>NUCLEOTIDE SEQUENCE [LARGE SCALE GENOMIC DNA]</scope>
    <source>
        <strain evidence="2 3">Marseille-Q0843</strain>
    </source>
</reference>
<dbReference type="SUPFAM" id="SSF53474">
    <property type="entry name" value="alpha/beta-Hydrolases"/>
    <property type="match status" value="1"/>
</dbReference>
<feature type="transmembrane region" description="Helical" evidence="1">
    <location>
        <begin position="638"/>
        <end position="664"/>
    </location>
</feature>
<keyword evidence="1" id="KW-1133">Transmembrane helix</keyword>
<feature type="transmembrane region" description="Helical" evidence="1">
    <location>
        <begin position="437"/>
        <end position="459"/>
    </location>
</feature>
<feature type="transmembrane region" description="Helical" evidence="1">
    <location>
        <begin position="243"/>
        <end position="262"/>
    </location>
</feature>
<name>A0A838XNH2_9ACTN</name>
<feature type="transmembrane region" description="Helical" evidence="1">
    <location>
        <begin position="707"/>
        <end position="725"/>
    </location>
</feature>
<comment type="caution">
    <text evidence="2">The sequence shown here is derived from an EMBL/GenBank/DDBJ whole genome shotgun (WGS) entry which is preliminary data.</text>
</comment>
<feature type="transmembrane region" description="Helical" evidence="1">
    <location>
        <begin position="408"/>
        <end position="425"/>
    </location>
</feature>
<keyword evidence="3" id="KW-1185">Reference proteome</keyword>
<evidence type="ECO:0000256" key="1">
    <source>
        <dbReference type="SAM" id="Phobius"/>
    </source>
</evidence>
<organism evidence="2 3">
    <name type="scientific">Aeromicrobium phoceense</name>
    <dbReference type="NCBI Taxonomy" id="2754045"/>
    <lineage>
        <taxon>Bacteria</taxon>
        <taxon>Bacillati</taxon>
        <taxon>Actinomycetota</taxon>
        <taxon>Actinomycetes</taxon>
        <taxon>Propionibacteriales</taxon>
        <taxon>Nocardioidaceae</taxon>
        <taxon>Aeromicrobium</taxon>
    </lineage>
</organism>
<proteinExistence type="predicted"/>
<feature type="transmembrane region" description="Helical" evidence="1">
    <location>
        <begin position="328"/>
        <end position="346"/>
    </location>
</feature>
<evidence type="ECO:0008006" key="4">
    <source>
        <dbReference type="Google" id="ProtNLM"/>
    </source>
</evidence>
<dbReference type="EMBL" id="JACEOG010000001">
    <property type="protein sequence ID" value="MBA4608390.1"/>
    <property type="molecule type" value="Genomic_DNA"/>
</dbReference>
<feature type="transmembrane region" description="Helical" evidence="1">
    <location>
        <begin position="745"/>
        <end position="762"/>
    </location>
</feature>
<keyword evidence="1" id="KW-0812">Transmembrane</keyword>
<sequence length="996" mass="106550">MSAPQPSKVVMELRVHGVRGTPTDSMLGVPPEDVVQVAGDRLTGFYRTAGGAAPPLRTLPAGLSLEAYSWGELTSGVRGVLGWVTRVLWLVLLPFALVNLAFWARTQAGEDNGQARWGMRAVRVSAVILTVIAMLTVSFIAIDLVAWQCFRANAIACPVLPDWMDRIAGLSAGARIAVMSLVPLGALLALVALSFQSLARYEAAVHETEVTMTDAERAEPRASILEHPLMWRGEQRTRRLQRLHIAAGLTTVVLYTGIHMLVRGSGGWLWPTTLAAALIMVLVVLRTMTVDEDDLEYRDEPNLGRLTRRVFPWTGPGRLMRQLPLDTLAWVALGVVVAHLAALWAAELSFAKQELAWYGSNLWFIGLFVLLTVVHVIVFVGGRVRLRWTFVVVLAMVALVASGWFVPAGWLAVETLAAWGLLLLFHRNRSRLAGNRCVAWGGAGASVMLGAATMVALLFTSAGAVAASNFLNGDSQTVADLITVRNERSPVSAQGEPRLVAAGDVRLDGARVVLENGAVRVTHGTVRTDALARESDGVASYATASTMVDKAVLLLPPGTTTVQLVGSCFGRGDDPAYPAQEPCTGESKGFRTAGALDVSPSCILDRALVPCLRVVAADGRVALKVNDPPQTPLVVPQVLVWTPLMLSSMLVLGGVLTAVMVVLYRTKAAPAIRDLVVGDDPEVPSQDRDGVTDARVAAGLAHRVERLLDGSGTLTTALALTTLALSSGGRAPWSVYPGLRDVATVSLYIALLGSIGLMMAGARVRRSPTARRNVGILWDVTTFWPRAAHPFAPPCYAERVVPEITARARWALGDDDSSAVVLSGHSQGSLICVAVACRLNGRAKQLRLLTYGSQVRAIYGRIFPAAAGPDALGYVPTPGATGLREAWPDVPDGRPGGEPAGTGLRFLLARPEHWVNLFRRGDPLGYRVYSDCDDPVYDRPTLEVRPTGSGDPGSLVMTHGGYQHSPEYRIAIAQWTGEQVHVPPTDPTLAVPLPPA</sequence>
<accession>A0A838XNH2</accession>
<feature type="transmembrane region" description="Helical" evidence="1">
    <location>
        <begin position="80"/>
        <end position="103"/>
    </location>
</feature>
<keyword evidence="1" id="KW-0472">Membrane</keyword>
<dbReference type="Proteomes" id="UP000550354">
    <property type="component" value="Unassembled WGS sequence"/>
</dbReference>
<dbReference type="AlphaFoldDB" id="A0A838XNH2"/>